<sequence>MRRRVTVELTATVADRARLVLALVPARVPGLTIEDELLVRRDGADCSVREVPTRHGGVLHVLDAEPGDYAISYRADADGAETSVEQTVADQLDYLTPSRYAESDELAVLARERFGTLEGAQLVLAVRDFVAGRTLYVPGASRPTDGATQTYLQGEGVCRDFAHLVIALLRAQDVPARLVAVYAPGLDPMDFHAVVEAYVDDTWWVLDATGLAPRQSLLRIATGRDAADTSFLSSYGGAVTLQSIEVSAVVDGPLPLDDHSGLLLLSR</sequence>
<evidence type="ECO:0000313" key="3">
    <source>
        <dbReference type="Proteomes" id="UP000744769"/>
    </source>
</evidence>
<dbReference type="SMART" id="SM00460">
    <property type="entry name" value="TGc"/>
    <property type="match status" value="1"/>
</dbReference>
<organism evidence="2 3">
    <name type="scientific">Metallococcus carri</name>
    <dbReference type="NCBI Taxonomy" id="1656884"/>
    <lineage>
        <taxon>Bacteria</taxon>
        <taxon>Bacillati</taxon>
        <taxon>Actinomycetota</taxon>
        <taxon>Actinomycetes</taxon>
        <taxon>Micrococcales</taxon>
        <taxon>Dermacoccaceae</taxon>
        <taxon>Metallococcus</taxon>
    </lineage>
</organism>
<dbReference type="Gene3D" id="2.60.40.2250">
    <property type="match status" value="1"/>
</dbReference>
<dbReference type="AlphaFoldDB" id="A0A967B0L9"/>
<dbReference type="Pfam" id="PF01841">
    <property type="entry name" value="Transglut_core"/>
    <property type="match status" value="1"/>
</dbReference>
<dbReference type="RefSeq" id="WP_166196543.1">
    <property type="nucleotide sequence ID" value="NZ_JAAOIV010000006.1"/>
</dbReference>
<keyword evidence="3" id="KW-1185">Reference proteome</keyword>
<evidence type="ECO:0000313" key="2">
    <source>
        <dbReference type="EMBL" id="NHN56108.1"/>
    </source>
</evidence>
<accession>A0A967B0L9</accession>
<dbReference type="InterPro" id="IPR002931">
    <property type="entry name" value="Transglutaminase-like"/>
</dbReference>
<evidence type="ECO:0000259" key="1">
    <source>
        <dbReference type="SMART" id="SM00460"/>
    </source>
</evidence>
<dbReference type="InterPro" id="IPR038765">
    <property type="entry name" value="Papain-like_cys_pep_sf"/>
</dbReference>
<dbReference type="EMBL" id="JAAOIV010000006">
    <property type="protein sequence ID" value="NHN56108.1"/>
    <property type="molecule type" value="Genomic_DNA"/>
</dbReference>
<proteinExistence type="predicted"/>
<reference evidence="2" key="1">
    <citation type="submission" date="2020-03" db="EMBL/GenBank/DDBJ databases">
        <title>Draft sequencing of Calidifontibacter sp. DB0510.</title>
        <authorList>
            <person name="Kim D.-U."/>
        </authorList>
    </citation>
    <scope>NUCLEOTIDE SEQUENCE</scope>
    <source>
        <strain evidence="2">DB0510</strain>
    </source>
</reference>
<name>A0A967B0L9_9MICO</name>
<protein>
    <submittedName>
        <fullName evidence="2">Transglutaminase family protein</fullName>
    </submittedName>
</protein>
<feature type="domain" description="Transglutaminase-like" evidence="1">
    <location>
        <begin position="150"/>
        <end position="210"/>
    </location>
</feature>
<dbReference type="SUPFAM" id="SSF54001">
    <property type="entry name" value="Cysteine proteinases"/>
    <property type="match status" value="1"/>
</dbReference>
<dbReference type="PANTHER" id="PTHR33490">
    <property type="entry name" value="BLR5614 PROTEIN-RELATED"/>
    <property type="match status" value="1"/>
</dbReference>
<comment type="caution">
    <text evidence="2">The sequence shown here is derived from an EMBL/GenBank/DDBJ whole genome shotgun (WGS) entry which is preliminary data.</text>
</comment>
<dbReference type="PANTHER" id="PTHR33490:SF12">
    <property type="entry name" value="BLL5557 PROTEIN"/>
    <property type="match status" value="1"/>
</dbReference>
<dbReference type="Gene3D" id="3.10.620.30">
    <property type="match status" value="1"/>
</dbReference>
<dbReference type="Proteomes" id="UP000744769">
    <property type="component" value="Unassembled WGS sequence"/>
</dbReference>
<gene>
    <name evidence="2" type="ORF">G9U51_10000</name>
</gene>